<feature type="domain" description="CzcB-like barrel-sandwich hybrid" evidence="4">
    <location>
        <begin position="87"/>
        <end position="202"/>
    </location>
</feature>
<dbReference type="Pfam" id="PF25973">
    <property type="entry name" value="BSH_CzcB"/>
    <property type="match status" value="1"/>
</dbReference>
<evidence type="ECO:0000256" key="2">
    <source>
        <dbReference type="SAM" id="Coils"/>
    </source>
</evidence>
<dbReference type="InterPro" id="IPR058647">
    <property type="entry name" value="BSH_CzcB-like"/>
</dbReference>
<dbReference type="PANTHER" id="PTHR30469">
    <property type="entry name" value="MULTIDRUG RESISTANCE PROTEIN MDTA"/>
    <property type="match status" value="1"/>
</dbReference>
<dbReference type="SUPFAM" id="SSF111369">
    <property type="entry name" value="HlyD-like secretion proteins"/>
    <property type="match status" value="1"/>
</dbReference>
<dbReference type="GO" id="GO:1990281">
    <property type="term" value="C:efflux pump complex"/>
    <property type="evidence" value="ECO:0007669"/>
    <property type="project" value="TreeGrafter"/>
</dbReference>
<dbReference type="PANTHER" id="PTHR30469:SF29">
    <property type="entry name" value="BLR2860 PROTEIN"/>
    <property type="match status" value="1"/>
</dbReference>
<organism evidence="5 6">
    <name type="scientific">Lutibaculum baratangense AMV1</name>
    <dbReference type="NCBI Taxonomy" id="631454"/>
    <lineage>
        <taxon>Bacteria</taxon>
        <taxon>Pseudomonadati</taxon>
        <taxon>Pseudomonadota</taxon>
        <taxon>Alphaproteobacteria</taxon>
        <taxon>Hyphomicrobiales</taxon>
        <taxon>Tepidamorphaceae</taxon>
        <taxon>Lutibaculum</taxon>
    </lineage>
</organism>
<feature type="coiled-coil region" evidence="2">
    <location>
        <begin position="126"/>
        <end position="184"/>
    </location>
</feature>
<evidence type="ECO:0000259" key="3">
    <source>
        <dbReference type="Pfam" id="PF25954"/>
    </source>
</evidence>
<protein>
    <submittedName>
        <fullName evidence="5">Efflux transporter, RND family, MFP subunit</fullName>
    </submittedName>
</protein>
<dbReference type="NCBIfam" id="TIGR01730">
    <property type="entry name" value="RND_mfp"/>
    <property type="match status" value="1"/>
</dbReference>
<dbReference type="EMBL" id="AWXZ01000031">
    <property type="protein sequence ID" value="ESR24607.1"/>
    <property type="molecule type" value="Genomic_DNA"/>
</dbReference>
<dbReference type="RefSeq" id="WP_023432570.1">
    <property type="nucleotide sequence ID" value="NZ_AWXZ01000031.1"/>
</dbReference>
<keyword evidence="6" id="KW-1185">Reference proteome</keyword>
<feature type="domain" description="CusB-like beta-barrel" evidence="3">
    <location>
        <begin position="220"/>
        <end position="288"/>
    </location>
</feature>
<proteinExistence type="inferred from homology"/>
<evidence type="ECO:0000259" key="4">
    <source>
        <dbReference type="Pfam" id="PF25973"/>
    </source>
</evidence>
<dbReference type="InterPro" id="IPR006143">
    <property type="entry name" value="RND_pump_MFP"/>
</dbReference>
<comment type="similarity">
    <text evidence="1">Belongs to the membrane fusion protein (MFP) (TC 8.A.1) family.</text>
</comment>
<dbReference type="Gene3D" id="2.40.50.100">
    <property type="match status" value="1"/>
</dbReference>
<dbReference type="Pfam" id="PF25954">
    <property type="entry name" value="Beta-barrel_RND_2"/>
    <property type="match status" value="1"/>
</dbReference>
<accession>V4QXX7</accession>
<sequence>MRASYIWAIVILVAIGAWLSSGDFIVSGSGGGAASEASTRSAAEPATIAEAEAAEDTPFVVKVARSTARERRQSLTLRGHTEAKQRVQVRAQTAGLVEELPVEKGDLVEEGEVICRLEDGNRQAQVLRAQAALEQAEQEFDASSRLNQQGYAAETRLRAAKAGLDAAKATLSEMELDLARTDIRAPFDGVVEDLPAKRGALLSVGEPCAQVMSYDPLLAVAEVPERDVRMLERGMAANATLVTGQTVDGALTFLAPGAISSTRTFRVEFELPNPGGDLRSGVTTRVEIPLRETDAHFFSPAILTLDDRGRVGVRTVEDGDTVRFVPVEIVADEPDGVWVAGLPHEVTLIMVGQEYVEDGERVTPVFETAEVSR</sequence>
<dbReference type="OrthoDB" id="9806939at2"/>
<reference evidence="5 6" key="1">
    <citation type="journal article" date="2014" name="Genome Announc.">
        <title>Draft Genome Sequence of Lutibaculum baratangense Strain AMV1T, Isolated from a Mud Volcano in Andamans, India.</title>
        <authorList>
            <person name="Singh A."/>
            <person name="Sreenivas A."/>
            <person name="Sathyanarayana Reddy G."/>
            <person name="Pinnaka A.K."/>
            <person name="Shivaji S."/>
        </authorList>
    </citation>
    <scope>NUCLEOTIDE SEQUENCE [LARGE SCALE GENOMIC DNA]</scope>
    <source>
        <strain evidence="5 6">AMV1</strain>
    </source>
</reference>
<dbReference type="InterPro" id="IPR058792">
    <property type="entry name" value="Beta-barrel_RND_2"/>
</dbReference>
<gene>
    <name evidence="5" type="ORF">N177_2441</name>
</gene>
<dbReference type="GO" id="GO:0015562">
    <property type="term" value="F:efflux transmembrane transporter activity"/>
    <property type="evidence" value="ECO:0007669"/>
    <property type="project" value="TreeGrafter"/>
</dbReference>
<evidence type="ECO:0000313" key="6">
    <source>
        <dbReference type="Proteomes" id="UP000017819"/>
    </source>
</evidence>
<dbReference type="Gene3D" id="2.40.30.170">
    <property type="match status" value="1"/>
</dbReference>
<keyword evidence="2" id="KW-0175">Coiled coil</keyword>
<dbReference type="Gene3D" id="1.10.287.470">
    <property type="entry name" value="Helix hairpin bin"/>
    <property type="match status" value="1"/>
</dbReference>
<name>V4QXX7_9HYPH</name>
<dbReference type="Proteomes" id="UP000017819">
    <property type="component" value="Unassembled WGS sequence"/>
</dbReference>
<evidence type="ECO:0000313" key="5">
    <source>
        <dbReference type="EMBL" id="ESR24607.1"/>
    </source>
</evidence>
<dbReference type="eggNOG" id="COG0845">
    <property type="taxonomic scope" value="Bacteria"/>
</dbReference>
<comment type="caution">
    <text evidence="5">The sequence shown here is derived from an EMBL/GenBank/DDBJ whole genome shotgun (WGS) entry which is preliminary data.</text>
</comment>
<evidence type="ECO:0000256" key="1">
    <source>
        <dbReference type="ARBA" id="ARBA00009477"/>
    </source>
</evidence>
<dbReference type="AlphaFoldDB" id="V4QXX7"/>
<dbReference type="STRING" id="631454.N177_2441"/>